<dbReference type="PROSITE" id="PS51257">
    <property type="entry name" value="PROKAR_LIPOPROTEIN"/>
    <property type="match status" value="1"/>
</dbReference>
<proteinExistence type="predicted"/>
<name>A0A5B9P9C4_9BACT</name>
<sequence length="109" mass="11917">MNNELKPNDAAPTPPIVLIAVGFLVGAVVVGACWLSSRTTESHGDDIVRNVTVDYMYETGPSSASGSEELAVDSIEFLPGYVVMTDNRGRTQLLALNRLRKFNYWPSDK</sequence>
<evidence type="ECO:0008006" key="4">
    <source>
        <dbReference type="Google" id="ProtNLM"/>
    </source>
</evidence>
<dbReference type="AlphaFoldDB" id="A0A5B9P9C4"/>
<evidence type="ECO:0000313" key="2">
    <source>
        <dbReference type="EMBL" id="QEG22029.1"/>
    </source>
</evidence>
<keyword evidence="1" id="KW-1133">Transmembrane helix</keyword>
<evidence type="ECO:0000313" key="3">
    <source>
        <dbReference type="Proteomes" id="UP000322214"/>
    </source>
</evidence>
<keyword evidence="1" id="KW-0472">Membrane</keyword>
<accession>A0A5B9P9C4</accession>
<dbReference type="EMBL" id="CP042912">
    <property type="protein sequence ID" value="QEG22029.1"/>
    <property type="molecule type" value="Genomic_DNA"/>
</dbReference>
<protein>
    <recommendedName>
        <fullName evidence="4">Transmembrane protein</fullName>
    </recommendedName>
</protein>
<gene>
    <name evidence="2" type="ORF">MFFC18_18900</name>
</gene>
<feature type="transmembrane region" description="Helical" evidence="1">
    <location>
        <begin position="16"/>
        <end position="35"/>
    </location>
</feature>
<dbReference type="Proteomes" id="UP000322214">
    <property type="component" value="Chromosome"/>
</dbReference>
<dbReference type="OrthoDB" id="9979477at2"/>
<keyword evidence="1" id="KW-0812">Transmembrane</keyword>
<dbReference type="KEGG" id="mff:MFFC18_18900"/>
<keyword evidence="3" id="KW-1185">Reference proteome</keyword>
<dbReference type="STRING" id="980251.GCA_001642875_05079"/>
<dbReference type="RefSeq" id="WP_075082878.1">
    <property type="nucleotide sequence ID" value="NZ_CP042912.1"/>
</dbReference>
<organism evidence="2 3">
    <name type="scientific">Mariniblastus fucicola</name>
    <dbReference type="NCBI Taxonomy" id="980251"/>
    <lineage>
        <taxon>Bacteria</taxon>
        <taxon>Pseudomonadati</taxon>
        <taxon>Planctomycetota</taxon>
        <taxon>Planctomycetia</taxon>
        <taxon>Pirellulales</taxon>
        <taxon>Pirellulaceae</taxon>
        <taxon>Mariniblastus</taxon>
    </lineage>
</organism>
<reference evidence="2 3" key="1">
    <citation type="submission" date="2019-08" db="EMBL/GenBank/DDBJ databases">
        <title>Deep-cultivation of Planctomycetes and their phenomic and genomic characterization uncovers novel biology.</title>
        <authorList>
            <person name="Wiegand S."/>
            <person name="Jogler M."/>
            <person name="Boedeker C."/>
            <person name="Pinto D."/>
            <person name="Vollmers J."/>
            <person name="Rivas-Marin E."/>
            <person name="Kohn T."/>
            <person name="Peeters S.H."/>
            <person name="Heuer A."/>
            <person name="Rast P."/>
            <person name="Oberbeckmann S."/>
            <person name="Bunk B."/>
            <person name="Jeske O."/>
            <person name="Meyerdierks A."/>
            <person name="Storesund J.E."/>
            <person name="Kallscheuer N."/>
            <person name="Luecker S."/>
            <person name="Lage O.M."/>
            <person name="Pohl T."/>
            <person name="Merkel B.J."/>
            <person name="Hornburger P."/>
            <person name="Mueller R.-W."/>
            <person name="Bruemmer F."/>
            <person name="Labrenz M."/>
            <person name="Spormann A.M."/>
            <person name="Op den Camp H."/>
            <person name="Overmann J."/>
            <person name="Amann R."/>
            <person name="Jetten M.S.M."/>
            <person name="Mascher T."/>
            <person name="Medema M.H."/>
            <person name="Devos D.P."/>
            <person name="Kaster A.-K."/>
            <person name="Ovreas L."/>
            <person name="Rohde M."/>
            <person name="Galperin M.Y."/>
            <person name="Jogler C."/>
        </authorList>
    </citation>
    <scope>NUCLEOTIDE SEQUENCE [LARGE SCALE GENOMIC DNA]</scope>
    <source>
        <strain evidence="2 3">FC18</strain>
    </source>
</reference>
<evidence type="ECO:0000256" key="1">
    <source>
        <dbReference type="SAM" id="Phobius"/>
    </source>
</evidence>